<organism evidence="10 11">
    <name type="scientific">Aphanomyces stellatus</name>
    <dbReference type="NCBI Taxonomy" id="120398"/>
    <lineage>
        <taxon>Eukaryota</taxon>
        <taxon>Sar</taxon>
        <taxon>Stramenopiles</taxon>
        <taxon>Oomycota</taxon>
        <taxon>Saprolegniomycetes</taxon>
        <taxon>Saprolegniales</taxon>
        <taxon>Verrucalvaceae</taxon>
        <taxon>Aphanomyces</taxon>
    </lineage>
</organism>
<gene>
    <name evidence="10" type="primary">Aste57867_25542</name>
    <name evidence="9" type="ORF">As57867_025463</name>
    <name evidence="10" type="ORF">ASTE57867_25542</name>
</gene>
<feature type="transmembrane region" description="Helical" evidence="8">
    <location>
        <begin position="97"/>
        <end position="113"/>
    </location>
</feature>
<dbReference type="InterPro" id="IPR036259">
    <property type="entry name" value="MFS_trans_sf"/>
</dbReference>
<dbReference type="Proteomes" id="UP000332933">
    <property type="component" value="Unassembled WGS sequence"/>
</dbReference>
<feature type="transmembrane region" description="Helical" evidence="8">
    <location>
        <begin position="194"/>
        <end position="214"/>
    </location>
</feature>
<feature type="transmembrane region" description="Helical" evidence="8">
    <location>
        <begin position="382"/>
        <end position="405"/>
    </location>
</feature>
<name>A0A485LTB7_9STRA</name>
<evidence type="ECO:0000313" key="10">
    <source>
        <dbReference type="EMBL" id="VFU02165.1"/>
    </source>
</evidence>
<evidence type="ECO:0000256" key="8">
    <source>
        <dbReference type="SAM" id="Phobius"/>
    </source>
</evidence>
<feature type="transmembrane region" description="Helical" evidence="8">
    <location>
        <begin position="152"/>
        <end position="174"/>
    </location>
</feature>
<evidence type="ECO:0000256" key="1">
    <source>
        <dbReference type="ARBA" id="ARBA00004141"/>
    </source>
</evidence>
<evidence type="ECO:0000256" key="3">
    <source>
        <dbReference type="ARBA" id="ARBA00022448"/>
    </source>
</evidence>
<evidence type="ECO:0000313" key="9">
    <source>
        <dbReference type="EMBL" id="KAF0682315.1"/>
    </source>
</evidence>
<sequence length="467" mass="51161">MAPPKQISRVAIFSIGWVLTWLTSGGLTTGFGPLYSRLVDEQQWHDLCPANATDVCSAQEVQLQSVYSTGLLMTVLGQTIFGALLDTIGPRYMTTGAYLFSIAGNVCMAYGDSHNGTDGLLVAGFALIGFGGMGILYASLQLSTLFKDPQLFTSLIVAAYCFSGYNYVFLALNVSRETFFLLYAYVILPTLRRLLLVLFSAIVAVAMVIAFFVFPIHHLVAENTLVPIPGFQLIRPTVDVAKLKSMWAGVKASFKRRDLWAFITIGSMLFLVLVFTGGAVPSIVSSLAHNDASRKNSYTNFLYPLVSNTSFLFAPLAGYLLLTKGFKMTAYVSIALFALLCGAGMLPSLAAQNLTFVLMGITTGFMSTLQYVYIMNCFPHELYGLLSGLVTLLVFIYCLLSYALTSLAQYSFDGNNNYIFLILLGTTLVSAVFVRFLREDSECLDADLRLHFLDHEAAPKTPDDHDI</sequence>
<keyword evidence="11" id="KW-1185">Reference proteome</keyword>
<comment type="subcellular location">
    <subcellularLocation>
        <location evidence="1">Membrane</location>
        <topology evidence="1">Multi-pass membrane protein</topology>
    </subcellularLocation>
</comment>
<dbReference type="CDD" id="cd06174">
    <property type="entry name" value="MFS"/>
    <property type="match status" value="1"/>
</dbReference>
<dbReference type="GO" id="GO:0016020">
    <property type="term" value="C:membrane"/>
    <property type="evidence" value="ECO:0007669"/>
    <property type="project" value="UniProtKB-SubCell"/>
</dbReference>
<dbReference type="EMBL" id="VJMH01007546">
    <property type="protein sequence ID" value="KAF0682315.1"/>
    <property type="molecule type" value="Genomic_DNA"/>
</dbReference>
<evidence type="ECO:0000256" key="5">
    <source>
        <dbReference type="ARBA" id="ARBA00022970"/>
    </source>
</evidence>
<protein>
    <submittedName>
        <fullName evidence="10">Aste57867_25542 protein</fullName>
    </submittedName>
</protein>
<keyword evidence="6 8" id="KW-1133">Transmembrane helix</keyword>
<dbReference type="InterPro" id="IPR052599">
    <property type="entry name" value="SLC43A_AATransporter"/>
</dbReference>
<feature type="transmembrane region" description="Helical" evidence="8">
    <location>
        <begin position="259"/>
        <end position="281"/>
    </location>
</feature>
<comment type="similarity">
    <text evidence="2">Belongs to the SLC43A transporter (TC 2.A.1.44) family.</text>
</comment>
<feature type="transmembrane region" description="Helical" evidence="8">
    <location>
        <begin position="301"/>
        <end position="322"/>
    </location>
</feature>
<evidence type="ECO:0000313" key="11">
    <source>
        <dbReference type="Proteomes" id="UP000332933"/>
    </source>
</evidence>
<dbReference type="Gene3D" id="1.20.1250.20">
    <property type="entry name" value="MFS general substrate transporter like domains"/>
    <property type="match status" value="1"/>
</dbReference>
<feature type="transmembrane region" description="Helical" evidence="8">
    <location>
        <begin position="12"/>
        <end position="35"/>
    </location>
</feature>
<evidence type="ECO:0000256" key="2">
    <source>
        <dbReference type="ARBA" id="ARBA00006595"/>
    </source>
</evidence>
<dbReference type="OrthoDB" id="330047at2759"/>
<keyword evidence="4 8" id="KW-0812">Transmembrane</keyword>
<accession>A0A485LTB7</accession>
<dbReference type="AlphaFoldDB" id="A0A485LTB7"/>
<dbReference type="PANTHER" id="PTHR20772:SF2">
    <property type="entry name" value="PROTEIN FMP42"/>
    <property type="match status" value="1"/>
</dbReference>
<dbReference type="SUPFAM" id="SSF103473">
    <property type="entry name" value="MFS general substrate transporter"/>
    <property type="match status" value="1"/>
</dbReference>
<proteinExistence type="inferred from homology"/>
<reference evidence="9" key="2">
    <citation type="submission" date="2019-06" db="EMBL/GenBank/DDBJ databases">
        <title>Genomics analysis of Aphanomyces spp. identifies a new class of oomycete effector associated with host adaptation.</title>
        <authorList>
            <person name="Gaulin E."/>
        </authorList>
    </citation>
    <scope>NUCLEOTIDE SEQUENCE</scope>
    <source>
        <strain evidence="9">CBS 578.67</strain>
    </source>
</reference>
<feature type="transmembrane region" description="Helical" evidence="8">
    <location>
        <begin position="66"/>
        <end position="85"/>
    </location>
</feature>
<dbReference type="EMBL" id="CAADRA010007572">
    <property type="protein sequence ID" value="VFU02165.1"/>
    <property type="molecule type" value="Genomic_DNA"/>
</dbReference>
<dbReference type="GO" id="GO:0006865">
    <property type="term" value="P:amino acid transport"/>
    <property type="evidence" value="ECO:0007669"/>
    <property type="project" value="UniProtKB-KW"/>
</dbReference>
<feature type="transmembrane region" description="Helical" evidence="8">
    <location>
        <begin position="119"/>
        <end position="140"/>
    </location>
</feature>
<reference evidence="10 11" key="1">
    <citation type="submission" date="2019-03" db="EMBL/GenBank/DDBJ databases">
        <authorList>
            <person name="Gaulin E."/>
            <person name="Dumas B."/>
        </authorList>
    </citation>
    <scope>NUCLEOTIDE SEQUENCE [LARGE SCALE GENOMIC DNA]</scope>
    <source>
        <strain evidence="10">CBS 568.67</strain>
    </source>
</reference>
<feature type="transmembrane region" description="Helical" evidence="8">
    <location>
        <begin position="356"/>
        <end position="375"/>
    </location>
</feature>
<keyword evidence="5" id="KW-0029">Amino-acid transport</keyword>
<evidence type="ECO:0000256" key="6">
    <source>
        <dbReference type="ARBA" id="ARBA00022989"/>
    </source>
</evidence>
<evidence type="ECO:0000256" key="7">
    <source>
        <dbReference type="ARBA" id="ARBA00023136"/>
    </source>
</evidence>
<keyword evidence="7 8" id="KW-0472">Membrane</keyword>
<evidence type="ECO:0000256" key="4">
    <source>
        <dbReference type="ARBA" id="ARBA00022692"/>
    </source>
</evidence>
<feature type="transmembrane region" description="Helical" evidence="8">
    <location>
        <begin position="417"/>
        <end position="437"/>
    </location>
</feature>
<dbReference type="PANTHER" id="PTHR20772">
    <property type="entry name" value="PROTEIN FMP42"/>
    <property type="match status" value="1"/>
</dbReference>
<keyword evidence="3" id="KW-0813">Transport</keyword>
<feature type="transmembrane region" description="Helical" evidence="8">
    <location>
        <begin position="329"/>
        <end position="350"/>
    </location>
</feature>